<dbReference type="Proteomes" id="UP000187209">
    <property type="component" value="Unassembled WGS sequence"/>
</dbReference>
<name>A0A1R2APM8_9CILI</name>
<dbReference type="InterPro" id="IPR002136">
    <property type="entry name" value="Ribosomal_uL4"/>
</dbReference>
<organism evidence="5 6">
    <name type="scientific">Stentor coeruleus</name>
    <dbReference type="NCBI Taxonomy" id="5963"/>
    <lineage>
        <taxon>Eukaryota</taxon>
        <taxon>Sar</taxon>
        <taxon>Alveolata</taxon>
        <taxon>Ciliophora</taxon>
        <taxon>Postciliodesmatophora</taxon>
        <taxon>Heterotrichea</taxon>
        <taxon>Heterotrichida</taxon>
        <taxon>Stentoridae</taxon>
        <taxon>Stentor</taxon>
    </lineage>
</organism>
<evidence type="ECO:0000256" key="2">
    <source>
        <dbReference type="ARBA" id="ARBA00022980"/>
    </source>
</evidence>
<evidence type="ECO:0000313" key="5">
    <source>
        <dbReference type="EMBL" id="OMJ66395.1"/>
    </source>
</evidence>
<dbReference type="EMBL" id="MPUH01001730">
    <property type="protein sequence ID" value="OMJ66395.1"/>
    <property type="molecule type" value="Genomic_DNA"/>
</dbReference>
<keyword evidence="3" id="KW-0687">Ribonucleoprotein</keyword>
<gene>
    <name evidence="5" type="ORF">SteCoe_36772</name>
</gene>
<keyword evidence="6" id="KW-1185">Reference proteome</keyword>
<protein>
    <recommendedName>
        <fullName evidence="4">Large ribosomal subunit protein uL4m</fullName>
    </recommendedName>
</protein>
<dbReference type="SUPFAM" id="SSF52166">
    <property type="entry name" value="Ribosomal protein L4"/>
    <property type="match status" value="1"/>
</dbReference>
<dbReference type="Gene3D" id="3.40.1370.10">
    <property type="match status" value="1"/>
</dbReference>
<dbReference type="AlphaFoldDB" id="A0A1R2APM8"/>
<dbReference type="OrthoDB" id="275876at2759"/>
<keyword evidence="2" id="KW-0689">Ribosomal protein</keyword>
<comment type="caution">
    <text evidence="5">The sequence shown here is derived from an EMBL/GenBank/DDBJ whole genome shotgun (WGS) entry which is preliminary data.</text>
</comment>
<evidence type="ECO:0000313" key="6">
    <source>
        <dbReference type="Proteomes" id="UP000187209"/>
    </source>
</evidence>
<dbReference type="GO" id="GO:0003735">
    <property type="term" value="F:structural constituent of ribosome"/>
    <property type="evidence" value="ECO:0007669"/>
    <property type="project" value="InterPro"/>
</dbReference>
<comment type="similarity">
    <text evidence="1">Belongs to the universal ribosomal protein uL4 family.</text>
</comment>
<sequence length="276" mass="31586">MFLCLRRFTRVWSQPLLKSLTFPIYSFTTGQATEQTLTLKPEVFGVPLRMDLIHNTFHYYRLLGVKSSKRTQRRVDKVGSKKKYRAQKGSGHARAGFRYAPRMKGGVKAHGPVPMDFSFKMNKKVVLQALKTTIAAKLYEKTMVIVDGYPAEIKKTKQAAQALEAFGQKSLLIHGEDFSSDFMLATRNLLYFNKITTQQVDVLNLIKAPKILITADGILSLQECLLKNHQKLFMNRKLYRKVKEEGVKEEVIEKVVVKTPILKDVIKKYELDIETA</sequence>
<evidence type="ECO:0000256" key="1">
    <source>
        <dbReference type="ARBA" id="ARBA00010528"/>
    </source>
</evidence>
<dbReference type="InterPro" id="IPR023574">
    <property type="entry name" value="Ribosomal_uL4_dom_sf"/>
</dbReference>
<dbReference type="GO" id="GO:0005840">
    <property type="term" value="C:ribosome"/>
    <property type="evidence" value="ECO:0007669"/>
    <property type="project" value="UniProtKB-KW"/>
</dbReference>
<accession>A0A1R2APM8</accession>
<evidence type="ECO:0000256" key="3">
    <source>
        <dbReference type="ARBA" id="ARBA00023274"/>
    </source>
</evidence>
<reference evidence="5 6" key="1">
    <citation type="submission" date="2016-11" db="EMBL/GenBank/DDBJ databases">
        <title>The macronuclear genome of Stentor coeruleus: a giant cell with tiny introns.</title>
        <authorList>
            <person name="Slabodnick M."/>
            <person name="Ruby J.G."/>
            <person name="Reiff S.B."/>
            <person name="Swart E.C."/>
            <person name="Gosai S."/>
            <person name="Prabakaran S."/>
            <person name="Witkowska E."/>
            <person name="Larue G.E."/>
            <person name="Fisher S."/>
            <person name="Freeman R.M."/>
            <person name="Gunawardena J."/>
            <person name="Chu W."/>
            <person name="Stover N.A."/>
            <person name="Gregory B.D."/>
            <person name="Nowacki M."/>
            <person name="Derisi J."/>
            <person name="Roy S.W."/>
            <person name="Marshall W.F."/>
            <person name="Sood P."/>
        </authorList>
    </citation>
    <scope>NUCLEOTIDE SEQUENCE [LARGE SCALE GENOMIC DNA]</scope>
    <source>
        <strain evidence="5">WM001</strain>
    </source>
</reference>
<evidence type="ECO:0000256" key="4">
    <source>
        <dbReference type="ARBA" id="ARBA00040565"/>
    </source>
</evidence>
<dbReference type="GO" id="GO:1990904">
    <property type="term" value="C:ribonucleoprotein complex"/>
    <property type="evidence" value="ECO:0007669"/>
    <property type="project" value="UniProtKB-KW"/>
</dbReference>
<dbReference type="Pfam" id="PF00573">
    <property type="entry name" value="Ribosomal_L4"/>
    <property type="match status" value="1"/>
</dbReference>
<dbReference type="GO" id="GO:0006412">
    <property type="term" value="P:translation"/>
    <property type="evidence" value="ECO:0007669"/>
    <property type="project" value="InterPro"/>
</dbReference>
<dbReference type="PANTHER" id="PTHR10746:SF6">
    <property type="entry name" value="LARGE RIBOSOMAL SUBUNIT PROTEIN UL4M"/>
    <property type="match status" value="1"/>
</dbReference>
<proteinExistence type="inferred from homology"/>
<dbReference type="PANTHER" id="PTHR10746">
    <property type="entry name" value="50S RIBOSOMAL PROTEIN L4"/>
    <property type="match status" value="1"/>
</dbReference>
<dbReference type="InterPro" id="IPR013005">
    <property type="entry name" value="Ribosomal_uL4-like"/>
</dbReference>